<dbReference type="Proteomes" id="UP001159405">
    <property type="component" value="Unassembled WGS sequence"/>
</dbReference>
<protein>
    <submittedName>
        <fullName evidence="2">Uncharacterized protein</fullName>
    </submittedName>
</protein>
<comment type="caution">
    <text evidence="2">The sequence shown here is derived from an EMBL/GenBank/DDBJ whole genome shotgun (WGS) entry which is preliminary data.</text>
</comment>
<keyword evidence="3" id="KW-1185">Reference proteome</keyword>
<name>A0ABN8N2C8_9CNID</name>
<evidence type="ECO:0000313" key="2">
    <source>
        <dbReference type="EMBL" id="CAH3041358.1"/>
    </source>
</evidence>
<organism evidence="2 3">
    <name type="scientific">Porites lobata</name>
    <dbReference type="NCBI Taxonomy" id="104759"/>
    <lineage>
        <taxon>Eukaryota</taxon>
        <taxon>Metazoa</taxon>
        <taxon>Cnidaria</taxon>
        <taxon>Anthozoa</taxon>
        <taxon>Hexacorallia</taxon>
        <taxon>Scleractinia</taxon>
        <taxon>Fungiina</taxon>
        <taxon>Poritidae</taxon>
        <taxon>Porites</taxon>
    </lineage>
</organism>
<evidence type="ECO:0000256" key="1">
    <source>
        <dbReference type="SAM" id="MobiDB-lite"/>
    </source>
</evidence>
<reference evidence="2 3" key="1">
    <citation type="submission" date="2022-05" db="EMBL/GenBank/DDBJ databases">
        <authorList>
            <consortium name="Genoscope - CEA"/>
            <person name="William W."/>
        </authorList>
    </citation>
    <scope>NUCLEOTIDE SEQUENCE [LARGE SCALE GENOMIC DNA]</scope>
</reference>
<accession>A0ABN8N2C8</accession>
<proteinExistence type="predicted"/>
<sequence length="201" mass="23373">MGSWVSTPEKSEERKMTEEDRNRRRNLEKQLQKMLNSLKVTATTHYILSEHYRTRDVYLQRVSYFTALFGTSGSVGSKLAWNALVAKSPRLAAAVAALSVTSLMFTVAVNIRPPFPNMPGGLHQLHFKSGIECQYLQRKVQFFADSDVWYSSVAWETLASRYENLLKEKKEINSRIQTEEWAHRKALKRIEEREKEKMQKE</sequence>
<gene>
    <name evidence="2" type="ORF">PLOB_00048208</name>
</gene>
<feature type="region of interest" description="Disordered" evidence="1">
    <location>
        <begin position="1"/>
        <end position="24"/>
    </location>
</feature>
<dbReference type="EMBL" id="CALNXK010000009">
    <property type="protein sequence ID" value="CAH3041358.1"/>
    <property type="molecule type" value="Genomic_DNA"/>
</dbReference>
<feature type="compositionally biased region" description="Basic and acidic residues" evidence="1">
    <location>
        <begin position="9"/>
        <end position="24"/>
    </location>
</feature>
<evidence type="ECO:0000313" key="3">
    <source>
        <dbReference type="Proteomes" id="UP001159405"/>
    </source>
</evidence>